<dbReference type="CDD" id="cd20401">
    <property type="entry name" value="Tudor_AtPTM-like"/>
    <property type="match status" value="1"/>
</dbReference>
<feature type="region of interest" description="Disordered" evidence="1">
    <location>
        <begin position="274"/>
        <end position="344"/>
    </location>
</feature>
<evidence type="ECO:0000259" key="2">
    <source>
        <dbReference type="Pfam" id="PF21743"/>
    </source>
</evidence>
<feature type="compositionally biased region" description="Low complexity" evidence="1">
    <location>
        <begin position="284"/>
        <end position="298"/>
    </location>
</feature>
<feature type="compositionally biased region" description="Acidic residues" evidence="1">
    <location>
        <begin position="274"/>
        <end position="283"/>
    </location>
</feature>
<dbReference type="Proteomes" id="UP001153069">
    <property type="component" value="Unassembled WGS sequence"/>
</dbReference>
<dbReference type="AlphaFoldDB" id="A0A9N8DQ82"/>
<feature type="region of interest" description="Disordered" evidence="1">
    <location>
        <begin position="42"/>
        <end position="80"/>
    </location>
</feature>
<feature type="region of interest" description="Disordered" evidence="1">
    <location>
        <begin position="100"/>
        <end position="119"/>
    </location>
</feature>
<gene>
    <name evidence="3" type="ORF">SEMRO_181_G078960.1</name>
</gene>
<dbReference type="InterPro" id="IPR047365">
    <property type="entry name" value="Tudor_AtPTM-like"/>
</dbReference>
<proteinExistence type="predicted"/>
<evidence type="ECO:0000313" key="4">
    <source>
        <dbReference type="Proteomes" id="UP001153069"/>
    </source>
</evidence>
<feature type="domain" description="PTM/DIR17-like Tudor" evidence="2">
    <location>
        <begin position="352"/>
        <end position="396"/>
    </location>
</feature>
<protein>
    <recommendedName>
        <fullName evidence="2">PTM/DIR17-like Tudor domain-containing protein</fullName>
    </recommendedName>
</protein>
<evidence type="ECO:0000313" key="3">
    <source>
        <dbReference type="EMBL" id="CAB9503944.1"/>
    </source>
</evidence>
<organism evidence="3 4">
    <name type="scientific">Seminavis robusta</name>
    <dbReference type="NCBI Taxonomy" id="568900"/>
    <lineage>
        <taxon>Eukaryota</taxon>
        <taxon>Sar</taxon>
        <taxon>Stramenopiles</taxon>
        <taxon>Ochrophyta</taxon>
        <taxon>Bacillariophyta</taxon>
        <taxon>Bacillariophyceae</taxon>
        <taxon>Bacillariophycidae</taxon>
        <taxon>Naviculales</taxon>
        <taxon>Naviculaceae</taxon>
        <taxon>Seminavis</taxon>
    </lineage>
</organism>
<feature type="compositionally biased region" description="Low complexity" evidence="1">
    <location>
        <begin position="331"/>
        <end position="340"/>
    </location>
</feature>
<comment type="caution">
    <text evidence="3">The sequence shown here is derived from an EMBL/GenBank/DDBJ whole genome shotgun (WGS) entry which is preliminary data.</text>
</comment>
<keyword evidence="4" id="KW-1185">Reference proteome</keyword>
<dbReference type="EMBL" id="CAICTM010000180">
    <property type="protein sequence ID" value="CAB9503944.1"/>
    <property type="molecule type" value="Genomic_DNA"/>
</dbReference>
<dbReference type="Pfam" id="PF21743">
    <property type="entry name" value="PTM_DIR17_Tudor"/>
    <property type="match status" value="1"/>
</dbReference>
<name>A0A9N8DQ82_9STRA</name>
<evidence type="ECO:0000256" key="1">
    <source>
        <dbReference type="SAM" id="MobiDB-lite"/>
    </source>
</evidence>
<feature type="compositionally biased region" description="Basic residues" evidence="1">
    <location>
        <begin position="48"/>
        <end position="58"/>
    </location>
</feature>
<sequence>MTSKGGDPHQQLSEYELQRLERIKKNEAYLESLGLKSAKQKMLEMTKRTQKNQRRTTKKIVIQPGQERRSNRHNKVTNDNNKLLMLSYRGETDRDLRAIDQNDSDVSSGNSSEDEDVIPPSRRRLPAAVVSLTEDEKKVLAANQMDENYLTKFKEFLIYHNKISDQNVRNVMRQVTKLATGEGVHYDSARFGWKPHQIFYKGIKVTPLSDFPHIMQLAQEAEDKWGRDHGNGWLLSHPLKKMLLFQQFCLQNPDFLAAKCKLKEYYEIQNNDNQAEEVEDTMEEVVTTTTAVVSSSGSEDGDEEKDGGNPEPAVVTPPPKKTTTSKKRKSTTTATTANNNKKTKHDKHVGCCVAKFFGEELFFGTVKSYDEGARWWSIEYDDGDTEEMNDKEVKKALKLFQENKQKRS</sequence>
<dbReference type="OrthoDB" id="206433at2759"/>
<reference evidence="3" key="1">
    <citation type="submission" date="2020-06" db="EMBL/GenBank/DDBJ databases">
        <authorList>
            <consortium name="Plant Systems Biology data submission"/>
        </authorList>
    </citation>
    <scope>NUCLEOTIDE SEQUENCE</scope>
    <source>
        <strain evidence="3">D6</strain>
    </source>
</reference>
<accession>A0A9N8DQ82</accession>